<protein>
    <submittedName>
        <fullName evidence="2">Uncharacterized protein</fullName>
    </submittedName>
</protein>
<organism evidence="2 3">
    <name type="scientific">Cohaesibacter marisflavi</name>
    <dbReference type="NCBI Taxonomy" id="655353"/>
    <lineage>
        <taxon>Bacteria</taxon>
        <taxon>Pseudomonadati</taxon>
        <taxon>Pseudomonadota</taxon>
        <taxon>Alphaproteobacteria</taxon>
        <taxon>Hyphomicrobiales</taxon>
        <taxon>Cohaesibacteraceae</taxon>
    </lineage>
</organism>
<dbReference type="AlphaFoldDB" id="A0A1I5FUL0"/>
<gene>
    <name evidence="2" type="ORF">SAMN04488056_104218</name>
</gene>
<keyword evidence="1" id="KW-0732">Signal</keyword>
<dbReference type="OrthoDB" id="8450822at2"/>
<feature type="signal peptide" evidence="1">
    <location>
        <begin position="1"/>
        <end position="27"/>
    </location>
</feature>
<dbReference type="RefSeq" id="WP_090071729.1">
    <property type="nucleotide sequence ID" value="NZ_FOVR01000004.1"/>
</dbReference>
<feature type="chain" id="PRO_5011762461" evidence="1">
    <location>
        <begin position="28"/>
        <end position="105"/>
    </location>
</feature>
<dbReference type="EMBL" id="FOVR01000004">
    <property type="protein sequence ID" value="SFO27494.1"/>
    <property type="molecule type" value="Genomic_DNA"/>
</dbReference>
<accession>A0A1I5FUL0</accession>
<sequence length="105" mass="11386">MFRFGSGYSVLAAAAISLTMLGAPAKADGLTKDLYRARVVDFCLYDRWPKAKDGETDGILSACKCAAKEFVDSLEGKDLERALKSGKPGWGQKRTILSNYASCNK</sequence>
<evidence type="ECO:0000313" key="2">
    <source>
        <dbReference type="EMBL" id="SFO27494.1"/>
    </source>
</evidence>
<name>A0A1I5FUL0_9HYPH</name>
<evidence type="ECO:0000313" key="3">
    <source>
        <dbReference type="Proteomes" id="UP000199236"/>
    </source>
</evidence>
<reference evidence="2 3" key="1">
    <citation type="submission" date="2016-10" db="EMBL/GenBank/DDBJ databases">
        <authorList>
            <person name="de Groot N.N."/>
        </authorList>
    </citation>
    <scope>NUCLEOTIDE SEQUENCE [LARGE SCALE GENOMIC DNA]</scope>
    <source>
        <strain evidence="2 3">CGMCC 1.9157</strain>
    </source>
</reference>
<proteinExistence type="predicted"/>
<evidence type="ECO:0000256" key="1">
    <source>
        <dbReference type="SAM" id="SignalP"/>
    </source>
</evidence>
<dbReference type="Proteomes" id="UP000199236">
    <property type="component" value="Unassembled WGS sequence"/>
</dbReference>
<keyword evidence="3" id="KW-1185">Reference proteome</keyword>